<sequence>FFKFNKFITPSILSLLFIVWVAFLAFGFLISVLTAFSNGFFFGLLTLIGGGISFALLLVFTRVAFEMMLVIFSINDKLQVLVEDTYRD</sequence>
<dbReference type="EMBL" id="DWUQ01000103">
    <property type="protein sequence ID" value="HJD44377.1"/>
    <property type="molecule type" value="Genomic_DNA"/>
</dbReference>
<dbReference type="Proteomes" id="UP000823889">
    <property type="component" value="Unassembled WGS sequence"/>
</dbReference>
<proteinExistence type="predicted"/>
<organism evidence="2 3">
    <name type="scientific">Candidatus Paenalcaligenes intestinipullorum</name>
    <dbReference type="NCBI Taxonomy" id="2838718"/>
    <lineage>
        <taxon>Bacteria</taxon>
        <taxon>Pseudomonadati</taxon>
        <taxon>Pseudomonadota</taxon>
        <taxon>Betaproteobacteria</taxon>
        <taxon>Burkholderiales</taxon>
        <taxon>Alcaligenaceae</taxon>
        <taxon>Paenalcaligenes</taxon>
    </lineage>
</organism>
<keyword evidence="1" id="KW-0472">Membrane</keyword>
<dbReference type="AlphaFoldDB" id="A0A9D2RH77"/>
<dbReference type="InterPro" id="IPR025557">
    <property type="entry name" value="DUF4282"/>
</dbReference>
<feature type="transmembrane region" description="Helical" evidence="1">
    <location>
        <begin position="12"/>
        <end position="33"/>
    </location>
</feature>
<keyword evidence="1" id="KW-1133">Transmembrane helix</keyword>
<gene>
    <name evidence="2" type="ORF">H9906_05020</name>
</gene>
<protein>
    <submittedName>
        <fullName evidence="2">DUF4282 domain-containing protein</fullName>
    </submittedName>
</protein>
<reference evidence="2" key="2">
    <citation type="submission" date="2021-04" db="EMBL/GenBank/DDBJ databases">
        <authorList>
            <person name="Gilroy R."/>
        </authorList>
    </citation>
    <scope>NUCLEOTIDE SEQUENCE</scope>
    <source>
        <strain evidence="2">9264</strain>
    </source>
</reference>
<reference evidence="2" key="1">
    <citation type="journal article" date="2021" name="PeerJ">
        <title>Extensive microbial diversity within the chicken gut microbiome revealed by metagenomics and culture.</title>
        <authorList>
            <person name="Gilroy R."/>
            <person name="Ravi A."/>
            <person name="Getino M."/>
            <person name="Pursley I."/>
            <person name="Horton D.L."/>
            <person name="Alikhan N.F."/>
            <person name="Baker D."/>
            <person name="Gharbi K."/>
            <person name="Hall N."/>
            <person name="Watson M."/>
            <person name="Adriaenssens E.M."/>
            <person name="Foster-Nyarko E."/>
            <person name="Jarju S."/>
            <person name="Secka A."/>
            <person name="Antonio M."/>
            <person name="Oren A."/>
            <person name="Chaudhuri R.R."/>
            <person name="La Ragione R."/>
            <person name="Hildebrand F."/>
            <person name="Pallen M.J."/>
        </authorList>
    </citation>
    <scope>NUCLEOTIDE SEQUENCE</scope>
    <source>
        <strain evidence="2">9264</strain>
    </source>
</reference>
<dbReference type="Pfam" id="PF14110">
    <property type="entry name" value="DUF4282"/>
    <property type="match status" value="1"/>
</dbReference>
<comment type="caution">
    <text evidence="2">The sequence shown here is derived from an EMBL/GenBank/DDBJ whole genome shotgun (WGS) entry which is preliminary data.</text>
</comment>
<feature type="non-terminal residue" evidence="2">
    <location>
        <position position="1"/>
    </location>
</feature>
<accession>A0A9D2RH77</accession>
<evidence type="ECO:0000256" key="1">
    <source>
        <dbReference type="SAM" id="Phobius"/>
    </source>
</evidence>
<name>A0A9D2RH77_9BURK</name>
<evidence type="ECO:0000313" key="2">
    <source>
        <dbReference type="EMBL" id="HJD44377.1"/>
    </source>
</evidence>
<feature type="transmembrane region" description="Helical" evidence="1">
    <location>
        <begin position="39"/>
        <end position="60"/>
    </location>
</feature>
<keyword evidence="1" id="KW-0812">Transmembrane</keyword>
<evidence type="ECO:0000313" key="3">
    <source>
        <dbReference type="Proteomes" id="UP000823889"/>
    </source>
</evidence>